<dbReference type="GO" id="GO:0003700">
    <property type="term" value="F:DNA-binding transcription factor activity"/>
    <property type="evidence" value="ECO:0007669"/>
    <property type="project" value="InterPro"/>
</dbReference>
<organism evidence="5">
    <name type="scientific">bioreactor metagenome</name>
    <dbReference type="NCBI Taxonomy" id="1076179"/>
    <lineage>
        <taxon>unclassified sequences</taxon>
        <taxon>metagenomes</taxon>
        <taxon>ecological metagenomes</taxon>
    </lineage>
</organism>
<dbReference type="EMBL" id="VSSQ01023889">
    <property type="protein sequence ID" value="MPM71082.1"/>
    <property type="molecule type" value="Genomic_DNA"/>
</dbReference>
<keyword evidence="1" id="KW-0805">Transcription regulation</keyword>
<dbReference type="SUPFAM" id="SSF46689">
    <property type="entry name" value="Homeodomain-like"/>
    <property type="match status" value="1"/>
</dbReference>
<sequence length="167" mass="18716">MRRGIPFRAPACPENRFRQLLELLHQPSPENARAAEILAYEIILIAAAHHAEIQLPGREPARQAKALIDEHYADAAFNIDALAAMLARHRTGVSRNFKEIYGLAPIQYLLEKRLARAATLLQSQSWPVARTARACGFTDAGYFSRCFHRRYGMAPGAFRRGYLAGTL</sequence>
<evidence type="ECO:0000313" key="5">
    <source>
        <dbReference type="EMBL" id="MPM71082.1"/>
    </source>
</evidence>
<dbReference type="PANTHER" id="PTHR46796:SF6">
    <property type="entry name" value="ARAC SUBFAMILY"/>
    <property type="match status" value="1"/>
</dbReference>
<name>A0A645C0E3_9ZZZZ</name>
<proteinExistence type="predicted"/>
<reference evidence="5" key="1">
    <citation type="submission" date="2019-08" db="EMBL/GenBank/DDBJ databases">
        <authorList>
            <person name="Kucharzyk K."/>
            <person name="Murdoch R.W."/>
            <person name="Higgins S."/>
            <person name="Loffler F."/>
        </authorList>
    </citation>
    <scope>NUCLEOTIDE SEQUENCE</scope>
</reference>
<evidence type="ECO:0000256" key="3">
    <source>
        <dbReference type="ARBA" id="ARBA00023163"/>
    </source>
</evidence>
<evidence type="ECO:0000259" key="4">
    <source>
        <dbReference type="PROSITE" id="PS01124"/>
    </source>
</evidence>
<dbReference type="PROSITE" id="PS01124">
    <property type="entry name" value="HTH_ARAC_FAMILY_2"/>
    <property type="match status" value="1"/>
</dbReference>
<dbReference type="PANTHER" id="PTHR46796">
    <property type="entry name" value="HTH-TYPE TRANSCRIPTIONAL ACTIVATOR RHAS-RELATED"/>
    <property type="match status" value="1"/>
</dbReference>
<dbReference type="InterPro" id="IPR018060">
    <property type="entry name" value="HTH_AraC"/>
</dbReference>
<dbReference type="InterPro" id="IPR020449">
    <property type="entry name" value="Tscrpt_reg_AraC-type_HTH"/>
</dbReference>
<feature type="domain" description="HTH araC/xylS-type" evidence="4">
    <location>
        <begin position="62"/>
        <end position="161"/>
    </location>
</feature>
<evidence type="ECO:0000256" key="1">
    <source>
        <dbReference type="ARBA" id="ARBA00023015"/>
    </source>
</evidence>
<dbReference type="PRINTS" id="PR00032">
    <property type="entry name" value="HTHARAC"/>
</dbReference>
<keyword evidence="2" id="KW-0238">DNA-binding</keyword>
<keyword evidence="3" id="KW-0804">Transcription</keyword>
<comment type="caution">
    <text evidence="5">The sequence shown here is derived from an EMBL/GenBank/DDBJ whole genome shotgun (WGS) entry which is preliminary data.</text>
</comment>
<dbReference type="Gene3D" id="1.10.10.60">
    <property type="entry name" value="Homeodomain-like"/>
    <property type="match status" value="1"/>
</dbReference>
<gene>
    <name evidence="5" type="primary">araC_11</name>
    <name evidence="5" type="ORF">SDC9_118045</name>
</gene>
<accession>A0A645C0E3</accession>
<dbReference type="AlphaFoldDB" id="A0A645C0E3"/>
<dbReference type="GO" id="GO:0043565">
    <property type="term" value="F:sequence-specific DNA binding"/>
    <property type="evidence" value="ECO:0007669"/>
    <property type="project" value="InterPro"/>
</dbReference>
<dbReference type="SMART" id="SM00342">
    <property type="entry name" value="HTH_ARAC"/>
    <property type="match status" value="1"/>
</dbReference>
<dbReference type="Pfam" id="PF12833">
    <property type="entry name" value="HTH_18"/>
    <property type="match status" value="1"/>
</dbReference>
<dbReference type="InterPro" id="IPR009057">
    <property type="entry name" value="Homeodomain-like_sf"/>
</dbReference>
<protein>
    <submittedName>
        <fullName evidence="5">Arabinose operon regulatory protein</fullName>
    </submittedName>
</protein>
<dbReference type="InterPro" id="IPR050204">
    <property type="entry name" value="AraC_XylS_family_regulators"/>
</dbReference>
<evidence type="ECO:0000256" key="2">
    <source>
        <dbReference type="ARBA" id="ARBA00023125"/>
    </source>
</evidence>